<dbReference type="InterPro" id="IPR009081">
    <property type="entry name" value="PP-bd_ACP"/>
</dbReference>
<keyword evidence="2" id="KW-0597">Phosphoprotein</keyword>
<comment type="caution">
    <text evidence="6">The sequence shown here is derived from an EMBL/GenBank/DDBJ whole genome shotgun (WGS) entry which is preliminary data.</text>
</comment>
<dbReference type="InterPro" id="IPR036736">
    <property type="entry name" value="ACP-like_sf"/>
</dbReference>
<evidence type="ECO:0000313" key="6">
    <source>
        <dbReference type="EMBL" id="MDI6103319.1"/>
    </source>
</evidence>
<dbReference type="PANTHER" id="PTHR43775:SF37">
    <property type="entry name" value="SI:DKEY-61P9.11"/>
    <property type="match status" value="1"/>
</dbReference>
<gene>
    <name evidence="6" type="ORF">QLQ12_32395</name>
</gene>
<dbReference type="InterPro" id="IPR016035">
    <property type="entry name" value="Acyl_Trfase/lysoPLipase"/>
</dbReference>
<evidence type="ECO:0000256" key="1">
    <source>
        <dbReference type="ARBA" id="ARBA00022450"/>
    </source>
</evidence>
<evidence type="ECO:0000256" key="4">
    <source>
        <dbReference type="SAM" id="MobiDB-lite"/>
    </source>
</evidence>
<reference evidence="6 7" key="1">
    <citation type="submission" date="2023-05" db="EMBL/GenBank/DDBJ databases">
        <title>Actinoplanes sp. NEAU-A12 genome sequencing.</title>
        <authorList>
            <person name="Wang Z.-S."/>
        </authorList>
    </citation>
    <scope>NUCLEOTIDE SEQUENCE [LARGE SCALE GENOMIC DNA]</scope>
    <source>
        <strain evidence="6 7">NEAU-A12</strain>
    </source>
</reference>
<dbReference type="InterPro" id="IPR014030">
    <property type="entry name" value="Ketoacyl_synth_N"/>
</dbReference>
<dbReference type="Proteomes" id="UP001241758">
    <property type="component" value="Unassembled WGS sequence"/>
</dbReference>
<dbReference type="RefSeq" id="WP_282764343.1">
    <property type="nucleotide sequence ID" value="NZ_JASCTH010000025.1"/>
</dbReference>
<dbReference type="InterPro" id="IPR016039">
    <property type="entry name" value="Thiolase-like"/>
</dbReference>
<proteinExistence type="predicted"/>
<dbReference type="Gene3D" id="1.10.1200.10">
    <property type="entry name" value="ACP-like"/>
    <property type="match status" value="1"/>
</dbReference>
<dbReference type="PROSITE" id="PS00012">
    <property type="entry name" value="PHOSPHOPANTETHEINE"/>
    <property type="match status" value="1"/>
</dbReference>
<dbReference type="Pfam" id="PF00109">
    <property type="entry name" value="ketoacyl-synt"/>
    <property type="match status" value="1"/>
</dbReference>
<dbReference type="SMART" id="SM00827">
    <property type="entry name" value="PKS_AT"/>
    <property type="match status" value="1"/>
</dbReference>
<keyword evidence="1" id="KW-0596">Phosphopantetheine</keyword>
<dbReference type="PROSITE" id="PS50075">
    <property type="entry name" value="CARRIER"/>
    <property type="match status" value="1"/>
</dbReference>
<dbReference type="SMART" id="SM00823">
    <property type="entry name" value="PKS_PP"/>
    <property type="match status" value="1"/>
</dbReference>
<keyword evidence="7" id="KW-1185">Reference proteome</keyword>
<dbReference type="PANTHER" id="PTHR43775">
    <property type="entry name" value="FATTY ACID SYNTHASE"/>
    <property type="match status" value="1"/>
</dbReference>
<dbReference type="Gene3D" id="3.30.70.3290">
    <property type="match status" value="1"/>
</dbReference>
<evidence type="ECO:0000313" key="7">
    <source>
        <dbReference type="Proteomes" id="UP001241758"/>
    </source>
</evidence>
<feature type="domain" description="Carrier" evidence="5">
    <location>
        <begin position="496"/>
        <end position="571"/>
    </location>
</feature>
<dbReference type="InterPro" id="IPR001227">
    <property type="entry name" value="Ac_transferase_dom_sf"/>
</dbReference>
<feature type="region of interest" description="Disordered" evidence="4">
    <location>
        <begin position="1"/>
        <end position="20"/>
    </location>
</feature>
<dbReference type="GO" id="GO:0016746">
    <property type="term" value="F:acyltransferase activity"/>
    <property type="evidence" value="ECO:0007669"/>
    <property type="project" value="UniProtKB-KW"/>
</dbReference>
<sequence>MTTADPAPEMAADGGPPSRDDAFDIAVTGMSARFPGARTLDAWWAALAEGEVLTTAYTRQELLDAGVAGSLADSPEYVAVRGHLTDADRFDHTPVVRGSAAASGPAPVALLFPGQGSQRPGMALPYAQALPGFTAALRTCLDAFDPRTAERVRAALTDPEFPAAELAQTRLAQPAIFALQYAAFTALAGLGVTPAVVWGHSLGEVTAACVAGILDLPAAARFVTVRGDAMQACPPGAMLAVGGDEPTVRRLLAESGADLEIAALNGPINSVVAGTPEAVQTFQAWLDGRIFSRRLQSGHAFHSSLIEPAMPRLAEALRDVPLGVAAVPMVEGATGRLLPAGTRVRPGTFLDGARQTVRFGEALSTVAERFPDAVVLEIGPGQSLSAPAEATGLRTVAFSAARTGSGGPLAALGALWAQGQPIDRAVIVGPGRRIHLPTYAFHAPRWIAPEATAGRAVAEPRRSVEPVPDIAESRSATAAGQNVAEPRQAEVAVTRGADRSAHRLVADLWTEFLGHEEPANDADFFDLGGDSLQVTRLANRIHQELAVRIPIREMLLCPSLGAQADLVQQLLDSADTRDLVRER</sequence>
<evidence type="ECO:0000256" key="3">
    <source>
        <dbReference type="ARBA" id="ARBA00022679"/>
    </source>
</evidence>
<accession>A0ABT6WUD1</accession>
<organism evidence="6 7">
    <name type="scientific">Actinoplanes sandaracinus</name>
    <dbReference type="NCBI Taxonomy" id="3045177"/>
    <lineage>
        <taxon>Bacteria</taxon>
        <taxon>Bacillati</taxon>
        <taxon>Actinomycetota</taxon>
        <taxon>Actinomycetes</taxon>
        <taxon>Micromonosporales</taxon>
        <taxon>Micromonosporaceae</taxon>
        <taxon>Actinoplanes</taxon>
    </lineage>
</organism>
<dbReference type="InterPro" id="IPR006162">
    <property type="entry name" value="Ppantetheine_attach_site"/>
</dbReference>
<name>A0ABT6WUD1_9ACTN</name>
<dbReference type="InterPro" id="IPR016036">
    <property type="entry name" value="Malonyl_transacylase_ACP-bd"/>
</dbReference>
<feature type="region of interest" description="Disordered" evidence="4">
    <location>
        <begin position="457"/>
        <end position="484"/>
    </location>
</feature>
<dbReference type="SUPFAM" id="SSF47336">
    <property type="entry name" value="ACP-like"/>
    <property type="match status" value="1"/>
</dbReference>
<dbReference type="EMBL" id="JASCTH010000025">
    <property type="protein sequence ID" value="MDI6103319.1"/>
    <property type="molecule type" value="Genomic_DNA"/>
</dbReference>
<keyword evidence="3" id="KW-0808">Transferase</keyword>
<dbReference type="InterPro" id="IPR050091">
    <property type="entry name" value="PKS_NRPS_Biosynth_Enz"/>
</dbReference>
<dbReference type="Pfam" id="PF00698">
    <property type="entry name" value="Acyl_transf_1"/>
    <property type="match status" value="1"/>
</dbReference>
<dbReference type="InterPro" id="IPR020806">
    <property type="entry name" value="PKS_PP-bd"/>
</dbReference>
<dbReference type="Pfam" id="PF00550">
    <property type="entry name" value="PP-binding"/>
    <property type="match status" value="1"/>
</dbReference>
<evidence type="ECO:0000259" key="5">
    <source>
        <dbReference type="PROSITE" id="PS50075"/>
    </source>
</evidence>
<dbReference type="InterPro" id="IPR014043">
    <property type="entry name" value="Acyl_transferase_dom"/>
</dbReference>
<keyword evidence="6" id="KW-0012">Acyltransferase</keyword>
<dbReference type="SUPFAM" id="SSF55048">
    <property type="entry name" value="Probable ACP-binding domain of malonyl-CoA ACP transacylase"/>
    <property type="match status" value="1"/>
</dbReference>
<evidence type="ECO:0000256" key="2">
    <source>
        <dbReference type="ARBA" id="ARBA00022553"/>
    </source>
</evidence>
<protein>
    <submittedName>
        <fullName evidence="6">Acyltransferase domain-containing protein</fullName>
    </submittedName>
</protein>
<dbReference type="SUPFAM" id="SSF52151">
    <property type="entry name" value="FabD/lysophospholipase-like"/>
    <property type="match status" value="1"/>
</dbReference>
<dbReference type="Gene3D" id="3.40.366.10">
    <property type="entry name" value="Malonyl-Coenzyme A Acyl Carrier Protein, domain 2"/>
    <property type="match status" value="1"/>
</dbReference>
<dbReference type="SUPFAM" id="SSF53901">
    <property type="entry name" value="Thiolase-like"/>
    <property type="match status" value="1"/>
</dbReference>